<dbReference type="PANTHER" id="PTHR12132">
    <property type="entry name" value="DNA REPAIR AND RECOMBINATION PROTEIN RAD52, RAD59"/>
    <property type="match status" value="1"/>
</dbReference>
<feature type="non-terminal residue" evidence="6">
    <location>
        <position position="1"/>
    </location>
</feature>
<evidence type="ECO:0000256" key="4">
    <source>
        <dbReference type="ARBA" id="ARBA00023204"/>
    </source>
</evidence>
<gene>
    <name evidence="6" type="ORF">FN846DRAFT_758018</name>
</gene>
<comment type="caution">
    <text evidence="6">The sequence shown here is derived from an EMBL/GenBank/DDBJ whole genome shotgun (WGS) entry which is preliminary data.</text>
</comment>
<keyword evidence="4" id="KW-0234">DNA repair</keyword>
<dbReference type="InterPro" id="IPR007232">
    <property type="entry name" value="Rad52_Rad59_Rad22"/>
</dbReference>
<sequence>ENSRRSVAEQLERQLGPEFISKRPGQGGRKLSYVEGCQLIRIANKVFGYDGWNTSVRDVTVDFLDNVNGGLWNIGVTVKVRITLRGEGVDGAYREDLGYGVMDNARTKAQALEKAKKEATTDAIKRCFRQFGDVLGNCVYDKGYLEKIDRV</sequence>
<dbReference type="Pfam" id="PF04098">
    <property type="entry name" value="Rad52_Rad22"/>
    <property type="match status" value="1"/>
</dbReference>
<dbReference type="FunFam" id="3.30.390.80:FF:000001">
    <property type="entry name" value="DNA repair protein RAD52 homolog"/>
    <property type="match status" value="1"/>
</dbReference>
<dbReference type="InterPro" id="IPR042525">
    <property type="entry name" value="Rad52_Rad59_Rad22_sf"/>
</dbReference>
<dbReference type="Proteomes" id="UP000326924">
    <property type="component" value="Unassembled WGS sequence"/>
</dbReference>
<dbReference type="AlphaFoldDB" id="A0A5J5EW13"/>
<organism evidence="6 7">
    <name type="scientific">Sphaerosporella brunnea</name>
    <dbReference type="NCBI Taxonomy" id="1250544"/>
    <lineage>
        <taxon>Eukaryota</taxon>
        <taxon>Fungi</taxon>
        <taxon>Dikarya</taxon>
        <taxon>Ascomycota</taxon>
        <taxon>Pezizomycotina</taxon>
        <taxon>Pezizomycetes</taxon>
        <taxon>Pezizales</taxon>
        <taxon>Pyronemataceae</taxon>
        <taxon>Sphaerosporella</taxon>
    </lineage>
</organism>
<dbReference type="GO" id="GO:0003697">
    <property type="term" value="F:single-stranded DNA binding"/>
    <property type="evidence" value="ECO:0007669"/>
    <property type="project" value="UniProtKB-ARBA"/>
</dbReference>
<evidence type="ECO:0000256" key="1">
    <source>
        <dbReference type="ARBA" id="ARBA00006638"/>
    </source>
</evidence>
<evidence type="ECO:0000256" key="5">
    <source>
        <dbReference type="ARBA" id="ARBA00077224"/>
    </source>
</evidence>
<dbReference type="GO" id="GO:0005634">
    <property type="term" value="C:nucleus"/>
    <property type="evidence" value="ECO:0007669"/>
    <property type="project" value="TreeGrafter"/>
</dbReference>
<keyword evidence="7" id="KW-1185">Reference proteome</keyword>
<comment type="similarity">
    <text evidence="1">Belongs to the RAD52 family.</text>
</comment>
<dbReference type="InParanoid" id="A0A5J5EW13"/>
<dbReference type="EMBL" id="VXIS01000097">
    <property type="protein sequence ID" value="KAA8905661.1"/>
    <property type="molecule type" value="Genomic_DNA"/>
</dbReference>
<protein>
    <recommendedName>
        <fullName evidence="5">RAD52 homolog</fullName>
    </recommendedName>
</protein>
<evidence type="ECO:0000313" key="7">
    <source>
        <dbReference type="Proteomes" id="UP000326924"/>
    </source>
</evidence>
<dbReference type="GO" id="GO:0045002">
    <property type="term" value="P:double-strand break repair via single-strand annealing"/>
    <property type="evidence" value="ECO:0007669"/>
    <property type="project" value="TreeGrafter"/>
</dbReference>
<reference evidence="6 7" key="1">
    <citation type="submission" date="2019-09" db="EMBL/GenBank/DDBJ databases">
        <title>Draft genome of the ectomycorrhizal ascomycete Sphaerosporella brunnea.</title>
        <authorList>
            <consortium name="DOE Joint Genome Institute"/>
            <person name="Benucci G.M."/>
            <person name="Marozzi G."/>
            <person name="Antonielli L."/>
            <person name="Sanchez S."/>
            <person name="Marco P."/>
            <person name="Wang X."/>
            <person name="Falini L.B."/>
            <person name="Barry K."/>
            <person name="Haridas S."/>
            <person name="Lipzen A."/>
            <person name="Labutti K."/>
            <person name="Grigoriev I.V."/>
            <person name="Murat C."/>
            <person name="Martin F."/>
            <person name="Albertini E."/>
            <person name="Donnini D."/>
            <person name="Bonito G."/>
        </authorList>
    </citation>
    <scope>NUCLEOTIDE SEQUENCE [LARGE SCALE GENOMIC DNA]</scope>
    <source>
        <strain evidence="6 7">Sb_GMNB300</strain>
    </source>
</reference>
<keyword evidence="2" id="KW-0227">DNA damage</keyword>
<dbReference type="GO" id="GO:0006312">
    <property type="term" value="P:mitotic recombination"/>
    <property type="evidence" value="ECO:0007669"/>
    <property type="project" value="TreeGrafter"/>
</dbReference>
<feature type="non-terminal residue" evidence="6">
    <location>
        <position position="151"/>
    </location>
</feature>
<evidence type="ECO:0000256" key="2">
    <source>
        <dbReference type="ARBA" id="ARBA00022763"/>
    </source>
</evidence>
<evidence type="ECO:0000256" key="3">
    <source>
        <dbReference type="ARBA" id="ARBA00023172"/>
    </source>
</evidence>
<evidence type="ECO:0000313" key="6">
    <source>
        <dbReference type="EMBL" id="KAA8905661.1"/>
    </source>
</evidence>
<keyword evidence="3" id="KW-0233">DNA recombination</keyword>
<dbReference type="OrthoDB" id="206565at2759"/>
<name>A0A5J5EW13_9PEZI</name>
<dbReference type="PANTHER" id="PTHR12132:SF1">
    <property type="entry name" value="DNA REPAIR PROTEIN RAD52 HOMOLOG"/>
    <property type="match status" value="1"/>
</dbReference>
<dbReference type="Gene3D" id="3.30.390.80">
    <property type="entry name" value="DNA repair protein Rad52/59/22"/>
    <property type="match status" value="1"/>
</dbReference>
<accession>A0A5J5EW13</accession>
<dbReference type="SUPFAM" id="SSF54768">
    <property type="entry name" value="dsRNA-binding domain-like"/>
    <property type="match status" value="1"/>
</dbReference>
<proteinExistence type="inferred from homology"/>
<dbReference type="InterPro" id="IPR041247">
    <property type="entry name" value="Rad52_fam"/>
</dbReference>
<dbReference type="GO" id="GO:0000724">
    <property type="term" value="P:double-strand break repair via homologous recombination"/>
    <property type="evidence" value="ECO:0007669"/>
    <property type="project" value="TreeGrafter"/>
</dbReference>